<evidence type="ECO:0000313" key="1">
    <source>
        <dbReference type="EMBL" id="MPM47349.1"/>
    </source>
</evidence>
<accession>A0A645A2C1</accession>
<organism evidence="1">
    <name type="scientific">bioreactor metagenome</name>
    <dbReference type="NCBI Taxonomy" id="1076179"/>
    <lineage>
        <taxon>unclassified sequences</taxon>
        <taxon>metagenomes</taxon>
        <taxon>ecological metagenomes</taxon>
    </lineage>
</organism>
<dbReference type="AlphaFoldDB" id="A0A645A2C1"/>
<reference evidence="1" key="1">
    <citation type="submission" date="2019-08" db="EMBL/GenBank/DDBJ databases">
        <authorList>
            <person name="Kucharzyk K."/>
            <person name="Murdoch R.W."/>
            <person name="Higgins S."/>
            <person name="Loffler F."/>
        </authorList>
    </citation>
    <scope>NUCLEOTIDE SEQUENCE</scope>
</reference>
<dbReference type="EMBL" id="VSSQ01011644">
    <property type="protein sequence ID" value="MPM47349.1"/>
    <property type="molecule type" value="Genomic_DNA"/>
</dbReference>
<name>A0A645A2C1_9ZZZZ</name>
<sequence length="58" mass="6505">MLPGCLLFLSFPLSRKPHRCGKTLETMLGDYPSGAYLRAKPPNYATQKCRDANELGIY</sequence>
<proteinExistence type="predicted"/>
<gene>
    <name evidence="1" type="ORF">SDC9_94058</name>
</gene>
<comment type="caution">
    <text evidence="1">The sequence shown here is derived from an EMBL/GenBank/DDBJ whole genome shotgun (WGS) entry which is preliminary data.</text>
</comment>
<protein>
    <submittedName>
        <fullName evidence="1">Uncharacterized protein</fullName>
    </submittedName>
</protein>